<sequence length="446" mass="50918">MKSSALKILKTLCEHGFTALFVGGCVRDMLMGKEPGDYDIATDASPEQVMQIFKRTIPVGVQFGIVIVLMKGGKFEVAQFRNTTDPINYLREDALHRDFTINGMFYDPDKEQVFDYVGGQRDIERRLIRGIENPYDRFIEDRLRMIRAIRFAVTCDYQIEADTLAAIRGLASQISSVSIERIRDELLKILMSPHPDQGLRLLDETGLLLHILPEVAAMKGVAQPEQFHPEGDVFTHTLLMLQYLAHSSFRGDRKQISPEFAMGVLLHDVGKPQTFTETDRIRFHNHDQVGAEIAENLCIRFKFSAKAIEKITTLVKEHGKFVDVEQMKKSTLKRFLRQEHIADLLELHRLDRLSSRRDLGHYQFCLAKLEEFRNEKETIRPSQLISGKDLIQLGIVPGPVFKQLLEYIEDAQLEGTVSTKQEALELVQEIQDTLGFSANPLFTQKS</sequence>
<dbReference type="InterPro" id="IPR006675">
    <property type="entry name" value="HDIG_dom"/>
</dbReference>
<dbReference type="PROSITE" id="PS51257">
    <property type="entry name" value="PROKAR_LIPOPROTEIN"/>
    <property type="match status" value="1"/>
</dbReference>
<reference evidence="13" key="1">
    <citation type="journal article" date="2015" name="PeerJ">
        <title>First genomic representation of candidate bacterial phylum KSB3 points to enhanced environmental sensing as a trigger of wastewater bulking.</title>
        <authorList>
            <person name="Sekiguchi Y."/>
            <person name="Ohashi A."/>
            <person name="Parks D.H."/>
            <person name="Yamauchi T."/>
            <person name="Tyson G.W."/>
            <person name="Hugenholtz P."/>
        </authorList>
    </citation>
    <scope>NUCLEOTIDE SEQUENCE [LARGE SCALE GENOMIC DNA]</scope>
</reference>
<dbReference type="EMBL" id="DF820473">
    <property type="protein sequence ID" value="GAK60518.1"/>
    <property type="molecule type" value="Genomic_DNA"/>
</dbReference>
<keyword evidence="3" id="KW-0819">tRNA processing</keyword>
<evidence type="ECO:0000259" key="12">
    <source>
        <dbReference type="PROSITE" id="PS51831"/>
    </source>
</evidence>
<keyword evidence="8" id="KW-0067">ATP-binding</keyword>
<dbReference type="InterPro" id="IPR003607">
    <property type="entry name" value="HD/PDEase_dom"/>
</dbReference>
<dbReference type="Proteomes" id="UP000030661">
    <property type="component" value="Unassembled WGS sequence"/>
</dbReference>
<dbReference type="GO" id="GO:0003723">
    <property type="term" value="F:RNA binding"/>
    <property type="evidence" value="ECO:0007669"/>
    <property type="project" value="UniProtKB-KW"/>
</dbReference>
<evidence type="ECO:0000313" key="13">
    <source>
        <dbReference type="EMBL" id="GAK60518.1"/>
    </source>
</evidence>
<accession>A0A081C7G3</accession>
<keyword evidence="7" id="KW-0692">RNA repair</keyword>
<comment type="similarity">
    <text evidence="11">Belongs to the tRNA nucleotidyltransferase/poly(A) polymerase family.</text>
</comment>
<evidence type="ECO:0000256" key="4">
    <source>
        <dbReference type="ARBA" id="ARBA00022695"/>
    </source>
</evidence>
<dbReference type="Pfam" id="PF12627">
    <property type="entry name" value="PolyA_pol_RNAbd"/>
    <property type="match status" value="1"/>
</dbReference>
<dbReference type="InterPro" id="IPR032828">
    <property type="entry name" value="PolyA_RNA-bd"/>
</dbReference>
<evidence type="ECO:0000256" key="5">
    <source>
        <dbReference type="ARBA" id="ARBA00022723"/>
    </source>
</evidence>
<evidence type="ECO:0000256" key="9">
    <source>
        <dbReference type="ARBA" id="ARBA00022842"/>
    </source>
</evidence>
<dbReference type="GO" id="GO:0016779">
    <property type="term" value="F:nucleotidyltransferase activity"/>
    <property type="evidence" value="ECO:0007669"/>
    <property type="project" value="UniProtKB-KW"/>
</dbReference>
<keyword evidence="4" id="KW-0548">Nucleotidyltransferase</keyword>
<keyword evidence="2 11" id="KW-0808">Transferase</keyword>
<organism evidence="13">
    <name type="scientific">Vecturithrix granuli</name>
    <dbReference type="NCBI Taxonomy" id="1499967"/>
    <lineage>
        <taxon>Bacteria</taxon>
        <taxon>Candidatus Moduliflexota</taxon>
        <taxon>Candidatus Vecturitrichia</taxon>
        <taxon>Candidatus Vecturitrichales</taxon>
        <taxon>Candidatus Vecturitrichaceae</taxon>
        <taxon>Candidatus Vecturithrix</taxon>
    </lineage>
</organism>
<keyword evidence="14" id="KW-1185">Reference proteome</keyword>
<dbReference type="GO" id="GO:0042245">
    <property type="term" value="P:RNA repair"/>
    <property type="evidence" value="ECO:0007669"/>
    <property type="project" value="UniProtKB-KW"/>
</dbReference>
<dbReference type="GO" id="GO:0005524">
    <property type="term" value="F:ATP binding"/>
    <property type="evidence" value="ECO:0007669"/>
    <property type="project" value="UniProtKB-KW"/>
</dbReference>
<dbReference type="PROSITE" id="PS51831">
    <property type="entry name" value="HD"/>
    <property type="match status" value="1"/>
</dbReference>
<dbReference type="InterPro" id="IPR006674">
    <property type="entry name" value="HD_domain"/>
</dbReference>
<dbReference type="Pfam" id="PF01743">
    <property type="entry name" value="PolyA_pol"/>
    <property type="match status" value="1"/>
</dbReference>
<dbReference type="STRING" id="1499967.U27_00415"/>
<evidence type="ECO:0000256" key="7">
    <source>
        <dbReference type="ARBA" id="ARBA00022800"/>
    </source>
</evidence>
<evidence type="ECO:0000256" key="10">
    <source>
        <dbReference type="ARBA" id="ARBA00022884"/>
    </source>
</evidence>
<dbReference type="CDD" id="cd00077">
    <property type="entry name" value="HDc"/>
    <property type="match status" value="1"/>
</dbReference>
<name>A0A081C7G3_VECG1</name>
<dbReference type="SUPFAM" id="SSF81891">
    <property type="entry name" value="Poly A polymerase C-terminal region-like"/>
    <property type="match status" value="1"/>
</dbReference>
<dbReference type="Gene3D" id="1.10.3090.10">
    <property type="entry name" value="cca-adding enzyme, domain 2"/>
    <property type="match status" value="1"/>
</dbReference>
<keyword evidence="5" id="KW-0479">Metal-binding</keyword>
<evidence type="ECO:0000256" key="3">
    <source>
        <dbReference type="ARBA" id="ARBA00022694"/>
    </source>
</evidence>
<proteinExistence type="inferred from homology"/>
<dbReference type="InterPro" id="IPR050124">
    <property type="entry name" value="tRNA_CCA-adding_enzyme"/>
</dbReference>
<feature type="domain" description="HD" evidence="12">
    <location>
        <begin position="233"/>
        <end position="341"/>
    </location>
</feature>
<keyword evidence="9" id="KW-0460">Magnesium</keyword>
<comment type="cofactor">
    <cofactor evidence="1">
        <name>Mg(2+)</name>
        <dbReference type="ChEBI" id="CHEBI:18420"/>
    </cofactor>
</comment>
<dbReference type="Pfam" id="PF13735">
    <property type="entry name" value="tRNA_NucTran2_2"/>
    <property type="match status" value="1"/>
</dbReference>
<dbReference type="PANTHER" id="PTHR47545:SF1">
    <property type="entry name" value="MULTIFUNCTIONAL CCA PROTEIN"/>
    <property type="match status" value="1"/>
</dbReference>
<dbReference type="InterPro" id="IPR043519">
    <property type="entry name" value="NT_sf"/>
</dbReference>
<dbReference type="NCBIfam" id="TIGR00277">
    <property type="entry name" value="HDIG"/>
    <property type="match status" value="1"/>
</dbReference>
<evidence type="ECO:0000256" key="2">
    <source>
        <dbReference type="ARBA" id="ARBA00022679"/>
    </source>
</evidence>
<dbReference type="InterPro" id="IPR032810">
    <property type="entry name" value="CCA-adding_enz_C"/>
</dbReference>
<evidence type="ECO:0000256" key="1">
    <source>
        <dbReference type="ARBA" id="ARBA00001946"/>
    </source>
</evidence>
<dbReference type="AlphaFoldDB" id="A0A081C7G3"/>
<evidence type="ECO:0000256" key="11">
    <source>
        <dbReference type="RuleBase" id="RU003953"/>
    </source>
</evidence>
<gene>
    <name evidence="13" type="ORF">U27_00415</name>
</gene>
<dbReference type="Gene3D" id="3.30.460.10">
    <property type="entry name" value="Beta Polymerase, domain 2"/>
    <property type="match status" value="1"/>
</dbReference>
<keyword evidence="6" id="KW-0547">Nucleotide-binding</keyword>
<dbReference type="HOGENOM" id="CLU_015961_3_0_0"/>
<dbReference type="PANTHER" id="PTHR47545">
    <property type="entry name" value="MULTIFUNCTIONAL CCA PROTEIN"/>
    <property type="match status" value="1"/>
</dbReference>
<protein>
    <submittedName>
        <fullName evidence="13">Poly(A) polymerase</fullName>
    </submittedName>
</protein>
<dbReference type="GO" id="GO:0008033">
    <property type="term" value="P:tRNA processing"/>
    <property type="evidence" value="ECO:0007669"/>
    <property type="project" value="UniProtKB-KW"/>
</dbReference>
<dbReference type="GO" id="GO:0046872">
    <property type="term" value="F:metal ion binding"/>
    <property type="evidence" value="ECO:0007669"/>
    <property type="project" value="UniProtKB-KW"/>
</dbReference>
<evidence type="ECO:0000313" key="14">
    <source>
        <dbReference type="Proteomes" id="UP000030661"/>
    </source>
</evidence>
<dbReference type="InterPro" id="IPR002646">
    <property type="entry name" value="PolA_pol_head_dom"/>
</dbReference>
<dbReference type="CDD" id="cd05398">
    <property type="entry name" value="NT_ClassII-CCAase"/>
    <property type="match status" value="1"/>
</dbReference>
<evidence type="ECO:0000256" key="8">
    <source>
        <dbReference type="ARBA" id="ARBA00022840"/>
    </source>
</evidence>
<dbReference type="eggNOG" id="COG0617">
    <property type="taxonomic scope" value="Bacteria"/>
</dbReference>
<evidence type="ECO:0000256" key="6">
    <source>
        <dbReference type="ARBA" id="ARBA00022741"/>
    </source>
</evidence>
<keyword evidence="10 11" id="KW-0694">RNA-binding</keyword>
<dbReference type="SUPFAM" id="SSF81301">
    <property type="entry name" value="Nucleotidyltransferase"/>
    <property type="match status" value="1"/>
</dbReference>